<feature type="compositionally biased region" description="Basic and acidic residues" evidence="1">
    <location>
        <begin position="368"/>
        <end position="392"/>
    </location>
</feature>
<evidence type="ECO:0000313" key="3">
    <source>
        <dbReference type="Proteomes" id="UP000186601"/>
    </source>
</evidence>
<feature type="region of interest" description="Disordered" evidence="1">
    <location>
        <begin position="357"/>
        <end position="392"/>
    </location>
</feature>
<organism evidence="2 3">
    <name type="scientific">Hermanssonia centrifuga</name>
    <dbReference type="NCBI Taxonomy" id="98765"/>
    <lineage>
        <taxon>Eukaryota</taxon>
        <taxon>Fungi</taxon>
        <taxon>Dikarya</taxon>
        <taxon>Basidiomycota</taxon>
        <taxon>Agaricomycotina</taxon>
        <taxon>Agaricomycetes</taxon>
        <taxon>Polyporales</taxon>
        <taxon>Meruliaceae</taxon>
        <taxon>Hermanssonia</taxon>
    </lineage>
</organism>
<keyword evidence="3" id="KW-1185">Reference proteome</keyword>
<feature type="compositionally biased region" description="Low complexity" evidence="1">
    <location>
        <begin position="127"/>
        <end position="147"/>
    </location>
</feature>
<feature type="region of interest" description="Disordered" evidence="1">
    <location>
        <begin position="412"/>
        <end position="442"/>
    </location>
</feature>
<dbReference type="Proteomes" id="UP000186601">
    <property type="component" value="Unassembled WGS sequence"/>
</dbReference>
<evidence type="ECO:0000313" key="2">
    <source>
        <dbReference type="EMBL" id="PSR75316.1"/>
    </source>
</evidence>
<dbReference type="EMBL" id="MLYV02000906">
    <property type="protein sequence ID" value="PSR75316.1"/>
    <property type="molecule type" value="Genomic_DNA"/>
</dbReference>
<accession>A0A2R6NRG8</accession>
<dbReference type="AlphaFoldDB" id="A0A2R6NRG8"/>
<feature type="compositionally biased region" description="Polar residues" evidence="1">
    <location>
        <begin position="148"/>
        <end position="158"/>
    </location>
</feature>
<dbReference type="OrthoDB" id="3265817at2759"/>
<feature type="region of interest" description="Disordered" evidence="1">
    <location>
        <begin position="1"/>
        <end position="171"/>
    </location>
</feature>
<gene>
    <name evidence="2" type="ORF">PHLCEN_2v9179</name>
</gene>
<sequence length="442" mass="48386">MSEGQHMTLSSPTPMPPEPESNHEIEPVESASTTPPQEDKGDTPSHDTAPSTPLPILQNGEDHTSLSSPEESTSRSDSSSVSTEREQIPPADQTVSILQLETIPPPEEQKSSPVSAEFLPSASPHCSEPSDSTVASSSTAPSSARTSLTDSHSQSCGQRPTGILRCLTAPNSSPVSVTFAPLPQLDPRRRTSTVQLGIAARSRMLRARRMQMGQLESPPSMSDTPHVQGSPANLSLEQMRELEELNAQIRAHAHTKKPMTAYGNNVPLWKSATAGFATPEEEAMPEEDALLALGQMIKGGARTLWRRVSHSQLKERSKHSQGKEERPALRRSASEPTVLESEESLTVRVLVKEPRHLFEEQEDDKEGEEERMQDVKVTEHVRGSVEGEEQGRVWEEEISEDVRLRMQAAVKANEKEKEKEKKSGLGVKLGFGSVRGSKTKSR</sequence>
<proteinExistence type="predicted"/>
<comment type="caution">
    <text evidence="2">The sequence shown here is derived from an EMBL/GenBank/DDBJ whole genome shotgun (WGS) entry which is preliminary data.</text>
</comment>
<feature type="compositionally biased region" description="Low complexity" evidence="1">
    <location>
        <begin position="65"/>
        <end position="82"/>
    </location>
</feature>
<reference evidence="2 3" key="1">
    <citation type="submission" date="2018-02" db="EMBL/GenBank/DDBJ databases">
        <title>Genome sequence of the basidiomycete white-rot fungus Phlebia centrifuga.</title>
        <authorList>
            <person name="Granchi Z."/>
            <person name="Peng M."/>
            <person name="de Vries R.P."/>
            <person name="Hilden K."/>
            <person name="Makela M.R."/>
            <person name="Grigoriev I."/>
            <person name="Riley R."/>
        </authorList>
    </citation>
    <scope>NUCLEOTIDE SEQUENCE [LARGE SCALE GENOMIC DNA]</scope>
    <source>
        <strain evidence="2 3">FBCC195</strain>
    </source>
</reference>
<evidence type="ECO:0000256" key="1">
    <source>
        <dbReference type="SAM" id="MobiDB-lite"/>
    </source>
</evidence>
<feature type="compositionally biased region" description="Basic and acidic residues" evidence="1">
    <location>
        <begin position="412"/>
        <end position="423"/>
    </location>
</feature>
<name>A0A2R6NRG8_9APHY</name>
<protein>
    <submittedName>
        <fullName evidence="2">Uncharacterized protein</fullName>
    </submittedName>
</protein>
<feature type="region of interest" description="Disordered" evidence="1">
    <location>
        <begin position="309"/>
        <end position="345"/>
    </location>
</feature>